<dbReference type="EMBL" id="MU268172">
    <property type="protein sequence ID" value="KAH7905533.1"/>
    <property type="molecule type" value="Genomic_DNA"/>
</dbReference>
<proteinExistence type="predicted"/>
<sequence>MSLNDDCFMYITRRHGVEGNLTCASLGPTFTSRCTITTPTIMTGFHSSLSSNNYLSKGIMHSPHARFLSRNPSNSDQHSSTAIGYVKSPNAPFAIPRNHAFSTRLPERREIERILTQSSLRQQSKSHWAREDVPRTNLVSVHTSQMAFTSTIGYDPESVSFASVTLPQMSLLGSTTSTAGTFLYSTPPFGTLGTSASSTSIGLTTSCDGLLGLGIGCPPAAGATTTPTGTVTHKWSSTYSAGSVPASNLPQSSPPTSSQSTTRPLANPVPTPTLALSQTLIAPPLTTSSTIQTAPPALSPTSTTNQPKRSDISKIIIGCAVTGILLVALLLFLMWRRRRTRGRITLFRYQDLPNPPSTSSGTRGKYRTSMAHLLAGSQRASASSSFIQYPDVNDDQESSSRMSFVGDIGSTLASLEHGRDTEKVYSPSIRHPEPTYTGSREVSRDPWFSQIVVQDKEPSITSEFLPP</sequence>
<accession>A0ACB7ZYU5</accession>
<organism evidence="1 2">
    <name type="scientific">Hygrophoropsis aurantiaca</name>
    <dbReference type="NCBI Taxonomy" id="72124"/>
    <lineage>
        <taxon>Eukaryota</taxon>
        <taxon>Fungi</taxon>
        <taxon>Dikarya</taxon>
        <taxon>Basidiomycota</taxon>
        <taxon>Agaricomycotina</taxon>
        <taxon>Agaricomycetes</taxon>
        <taxon>Agaricomycetidae</taxon>
        <taxon>Boletales</taxon>
        <taxon>Coniophorineae</taxon>
        <taxon>Hygrophoropsidaceae</taxon>
        <taxon>Hygrophoropsis</taxon>
    </lineage>
</organism>
<comment type="caution">
    <text evidence="1">The sequence shown here is derived from an EMBL/GenBank/DDBJ whole genome shotgun (WGS) entry which is preliminary data.</text>
</comment>
<keyword evidence="2" id="KW-1185">Reference proteome</keyword>
<feature type="non-terminal residue" evidence="1">
    <location>
        <position position="467"/>
    </location>
</feature>
<dbReference type="Proteomes" id="UP000790377">
    <property type="component" value="Unassembled WGS sequence"/>
</dbReference>
<evidence type="ECO:0000313" key="2">
    <source>
        <dbReference type="Proteomes" id="UP000790377"/>
    </source>
</evidence>
<protein>
    <submittedName>
        <fullName evidence="1">Uncharacterized protein</fullName>
    </submittedName>
</protein>
<gene>
    <name evidence="1" type="ORF">BJ138DRAFT_1164615</name>
</gene>
<evidence type="ECO:0000313" key="1">
    <source>
        <dbReference type="EMBL" id="KAH7905533.1"/>
    </source>
</evidence>
<name>A0ACB7ZYU5_9AGAM</name>
<reference evidence="1" key="1">
    <citation type="journal article" date="2021" name="New Phytol.">
        <title>Evolutionary innovations through gain and loss of genes in the ectomycorrhizal Boletales.</title>
        <authorList>
            <person name="Wu G."/>
            <person name="Miyauchi S."/>
            <person name="Morin E."/>
            <person name="Kuo A."/>
            <person name="Drula E."/>
            <person name="Varga T."/>
            <person name="Kohler A."/>
            <person name="Feng B."/>
            <person name="Cao Y."/>
            <person name="Lipzen A."/>
            <person name="Daum C."/>
            <person name="Hundley H."/>
            <person name="Pangilinan J."/>
            <person name="Johnson J."/>
            <person name="Barry K."/>
            <person name="LaButti K."/>
            <person name="Ng V."/>
            <person name="Ahrendt S."/>
            <person name="Min B."/>
            <person name="Choi I.G."/>
            <person name="Park H."/>
            <person name="Plett J.M."/>
            <person name="Magnuson J."/>
            <person name="Spatafora J.W."/>
            <person name="Nagy L.G."/>
            <person name="Henrissat B."/>
            <person name="Grigoriev I.V."/>
            <person name="Yang Z.L."/>
            <person name="Xu J."/>
            <person name="Martin F.M."/>
        </authorList>
    </citation>
    <scope>NUCLEOTIDE SEQUENCE</scope>
    <source>
        <strain evidence="1">ATCC 28755</strain>
    </source>
</reference>